<organism evidence="1 2">
    <name type="scientific">Microterricola viridarii</name>
    <dbReference type="NCBI Taxonomy" id="412690"/>
    <lineage>
        <taxon>Bacteria</taxon>
        <taxon>Bacillati</taxon>
        <taxon>Actinomycetota</taxon>
        <taxon>Actinomycetes</taxon>
        <taxon>Micrococcales</taxon>
        <taxon>Microbacteriaceae</taxon>
        <taxon>Microterricola</taxon>
    </lineage>
</organism>
<dbReference type="InterPro" id="IPR027417">
    <property type="entry name" value="P-loop_NTPase"/>
</dbReference>
<keyword evidence="2" id="KW-1185">Reference proteome</keyword>
<reference evidence="1 2" key="1">
    <citation type="journal article" date="2016" name="J. Biotechnol.">
        <title>First complete genome sequence of a species in the genus Microterricola, an extremophilic cold active enzyme producing bacterial strain ERGS5:02 isolated from Sikkim Himalaya.</title>
        <authorList>
            <person name="Himanshu"/>
            <person name="Swarnkar M.K."/>
            <person name="Singh D."/>
            <person name="Kumar R."/>
        </authorList>
    </citation>
    <scope>NUCLEOTIDE SEQUENCE [LARGE SCALE GENOMIC DNA]</scope>
    <source>
        <strain evidence="1 2">ERGS5:02</strain>
    </source>
</reference>
<proteinExistence type="predicted"/>
<evidence type="ECO:0000313" key="2">
    <source>
        <dbReference type="Proteomes" id="UP000058305"/>
    </source>
</evidence>
<evidence type="ECO:0000313" key="1">
    <source>
        <dbReference type="EMBL" id="AMB58836.1"/>
    </source>
</evidence>
<dbReference type="PANTHER" id="PTHR37816">
    <property type="entry name" value="YALI0E33011P"/>
    <property type="match status" value="1"/>
</dbReference>
<dbReference type="SUPFAM" id="SSF52540">
    <property type="entry name" value="P-loop containing nucleoside triphosphate hydrolases"/>
    <property type="match status" value="1"/>
</dbReference>
<dbReference type="InterPro" id="IPR052922">
    <property type="entry name" value="Cytidylate_Kinase-2"/>
</dbReference>
<sequence>MLSAADALPHRPRRVAVAGVSGTGKTTLAARIAVVTGGTHTEIDALFHGPDWVPRPEFLDDVLTFTATESWTTEWQYDAARPILSERADLLVWLDLPFARVTLPRVVRRTITRRARREPLWNGNVEPPLWTIFTDPEHIIRWAISTRRRYRQSIPELEGLHPQLVIVRLRSQREAEHWLATILPDAVHAGDGRPAPAPR</sequence>
<dbReference type="RefSeq" id="WP_067227725.1">
    <property type="nucleotide sequence ID" value="NZ_CP014145.1"/>
</dbReference>
<reference evidence="2" key="2">
    <citation type="submission" date="2016-01" db="EMBL/GenBank/DDBJ databases">
        <title>First complete genome sequence of a species in the genus Microterricola, an extremophilic cold active enzyme producing strain ERGS5:02 isolated from Sikkim Himalaya.</title>
        <authorList>
            <person name="Kumar R."/>
            <person name="Singh D."/>
            <person name="Swarnkar M.K."/>
        </authorList>
    </citation>
    <scope>NUCLEOTIDE SEQUENCE [LARGE SCALE GENOMIC DNA]</scope>
    <source>
        <strain evidence="2">ERGS5:02</strain>
    </source>
</reference>
<dbReference type="Gene3D" id="3.40.50.300">
    <property type="entry name" value="P-loop containing nucleotide triphosphate hydrolases"/>
    <property type="match status" value="1"/>
</dbReference>
<name>A0A0X8E4C8_9MICO</name>
<dbReference type="KEGG" id="mvd:AWU67_08110"/>
<dbReference type="OrthoDB" id="3199600at2"/>
<gene>
    <name evidence="1" type="ORF">AWU67_08110</name>
</gene>
<dbReference type="PANTHER" id="PTHR37816:SF1">
    <property type="entry name" value="TOXIN"/>
    <property type="match status" value="1"/>
</dbReference>
<accession>A0A0X8E4C8</accession>
<dbReference type="AlphaFoldDB" id="A0A0X8E4C8"/>
<dbReference type="Proteomes" id="UP000058305">
    <property type="component" value="Chromosome"/>
</dbReference>
<dbReference type="EMBL" id="CP014145">
    <property type="protein sequence ID" value="AMB58836.1"/>
    <property type="molecule type" value="Genomic_DNA"/>
</dbReference>
<dbReference type="CDD" id="cd02019">
    <property type="entry name" value="NK"/>
    <property type="match status" value="1"/>
</dbReference>
<protein>
    <submittedName>
        <fullName evidence="1">AAA family ATPase</fullName>
    </submittedName>
</protein>